<dbReference type="Pfam" id="PF18135">
    <property type="entry name" value="Type_ISP_C"/>
    <property type="match status" value="1"/>
</dbReference>
<dbReference type="InterPro" id="IPR041635">
    <property type="entry name" value="Type_ISP_LLaBIII_C"/>
</dbReference>
<dbReference type="EMBL" id="JAJAQI010000113">
    <property type="protein sequence ID" value="MCB4825520.1"/>
    <property type="molecule type" value="Genomic_DNA"/>
</dbReference>
<feature type="non-terminal residue" evidence="2">
    <location>
        <position position="1"/>
    </location>
</feature>
<comment type="caution">
    <text evidence="2">The sequence shown here is derived from an EMBL/GenBank/DDBJ whole genome shotgun (WGS) entry which is preliminary data.</text>
</comment>
<dbReference type="RefSeq" id="WP_338051015.1">
    <property type="nucleotide sequence ID" value="NZ_JAJAQI010000113.1"/>
</dbReference>
<dbReference type="AlphaFoldDB" id="A0A9X1LDP1"/>
<evidence type="ECO:0000313" key="2">
    <source>
        <dbReference type="EMBL" id="MCB4825520.1"/>
    </source>
</evidence>
<gene>
    <name evidence="2" type="ORF">LHA35_27840</name>
</gene>
<evidence type="ECO:0000259" key="1">
    <source>
        <dbReference type="Pfam" id="PF18135"/>
    </source>
</evidence>
<sequence>ACRSTPMICSGFKRFPAIPTSLRRPTLPSNPDPVQGRRSVFDIQQGVSIGLFVRGCIDKSPDLDLHRIDVFGSREHKYKIIGAATVHSLPQALIHPNSPFYLFVSQDQTYRSEFEAMVPLQDVTESHSVGVVTARDSLTIAFTPEEVWDRVQEFSRLGAEQAREVFALRDDVRDWKVSLAQADLRSSPLSKARIKPILYRPFDIRYTYYTGQTKGFIGQPATAIMSHMIDVTNVGLMTTRKIEVGNFGHAICSRVMTESHSVSLKEVNYLFPLWLYPSRSGLAISSEKRPNFKPHFLRALAHALGVEVAEPHKFPLGITPDLLFNYAYAVLHSPNYRTRFADFLRIDFPRLPLIGNYELLRVLGRIGGDLVALHLCESAQLDRPTVEFVGTGSAQIEKVSWLRDTVWVDRALRTGFCGVPEEVWSFRVGSYQVCEKWLKDRRGRTLSADDIVHYQKIVVAISETIRLMGEIDEVIEEHGGWPGAFASPEAEG</sequence>
<feature type="domain" description="Type ISP restriction-modification enzyme LLaBIII C-terminal specificity" evidence="1">
    <location>
        <begin position="125"/>
        <end position="469"/>
    </location>
</feature>
<accession>A0A9X1LDP1</accession>
<evidence type="ECO:0000313" key="3">
    <source>
        <dbReference type="Proteomes" id="UP001139311"/>
    </source>
</evidence>
<keyword evidence="3" id="KW-1185">Reference proteome</keyword>
<organism evidence="2 3">
    <name type="scientific">Roseicella aerolata</name>
    <dbReference type="NCBI Taxonomy" id="2883479"/>
    <lineage>
        <taxon>Bacteria</taxon>
        <taxon>Pseudomonadati</taxon>
        <taxon>Pseudomonadota</taxon>
        <taxon>Alphaproteobacteria</taxon>
        <taxon>Acetobacterales</taxon>
        <taxon>Roseomonadaceae</taxon>
        <taxon>Roseicella</taxon>
    </lineage>
</organism>
<reference evidence="2" key="1">
    <citation type="submission" date="2021-10" db="EMBL/GenBank/DDBJ databases">
        <title>Roseicella aerolatum sp. nov., isolated from aerosols of e-waste dismantling site.</title>
        <authorList>
            <person name="Qin T."/>
        </authorList>
    </citation>
    <scope>NUCLEOTIDE SEQUENCE</scope>
    <source>
        <strain evidence="2">GB24</strain>
    </source>
</reference>
<protein>
    <recommendedName>
        <fullName evidence="1">Type ISP restriction-modification enzyme LLaBIII C-terminal specificity domain-containing protein</fullName>
    </recommendedName>
</protein>
<name>A0A9X1LDP1_9PROT</name>
<proteinExistence type="predicted"/>
<dbReference type="Proteomes" id="UP001139311">
    <property type="component" value="Unassembled WGS sequence"/>
</dbReference>